<feature type="compositionally biased region" description="Basic and acidic residues" evidence="1">
    <location>
        <begin position="123"/>
        <end position="147"/>
    </location>
</feature>
<accession>A0AA38IXG9</accession>
<evidence type="ECO:0000313" key="3">
    <source>
        <dbReference type="Proteomes" id="UP001168821"/>
    </source>
</evidence>
<gene>
    <name evidence="2" type="ORF">Zmor_007065</name>
</gene>
<protein>
    <submittedName>
        <fullName evidence="2">Uncharacterized protein</fullName>
    </submittedName>
</protein>
<feature type="region of interest" description="Disordered" evidence="1">
    <location>
        <begin position="123"/>
        <end position="195"/>
    </location>
</feature>
<evidence type="ECO:0000313" key="2">
    <source>
        <dbReference type="EMBL" id="KAJ3662734.1"/>
    </source>
</evidence>
<proteinExistence type="predicted"/>
<dbReference type="Proteomes" id="UP001168821">
    <property type="component" value="Unassembled WGS sequence"/>
</dbReference>
<keyword evidence="3" id="KW-1185">Reference proteome</keyword>
<organism evidence="2 3">
    <name type="scientific">Zophobas morio</name>
    <dbReference type="NCBI Taxonomy" id="2755281"/>
    <lineage>
        <taxon>Eukaryota</taxon>
        <taxon>Metazoa</taxon>
        <taxon>Ecdysozoa</taxon>
        <taxon>Arthropoda</taxon>
        <taxon>Hexapoda</taxon>
        <taxon>Insecta</taxon>
        <taxon>Pterygota</taxon>
        <taxon>Neoptera</taxon>
        <taxon>Endopterygota</taxon>
        <taxon>Coleoptera</taxon>
        <taxon>Polyphaga</taxon>
        <taxon>Cucujiformia</taxon>
        <taxon>Tenebrionidae</taxon>
        <taxon>Zophobas</taxon>
    </lineage>
</organism>
<dbReference type="AlphaFoldDB" id="A0AA38IXG9"/>
<feature type="compositionally biased region" description="Basic and acidic residues" evidence="1">
    <location>
        <begin position="186"/>
        <end position="195"/>
    </location>
</feature>
<dbReference type="EMBL" id="JALNTZ010000002">
    <property type="protein sequence ID" value="KAJ3662734.1"/>
    <property type="molecule type" value="Genomic_DNA"/>
</dbReference>
<reference evidence="2" key="1">
    <citation type="journal article" date="2023" name="G3 (Bethesda)">
        <title>Whole genome assemblies of Zophobas morio and Tenebrio molitor.</title>
        <authorList>
            <person name="Kaur S."/>
            <person name="Stinson S.A."/>
            <person name="diCenzo G.C."/>
        </authorList>
    </citation>
    <scope>NUCLEOTIDE SEQUENCE</scope>
    <source>
        <strain evidence="2">QUZm001</strain>
    </source>
</reference>
<sequence>MAGGISNENPPCKRCKKSPLINAIKCIKCDNIFHESCAKLYVNAKSVNKSAYSCCEELSHPKSDDDNLDIFWDATDDNNEKVLDSRIFKYILRQKDELITALREKNLLLEEQLLLIKSIGKDKNQPKKQNHTPDIRADDKQEKREEAATQTRNGKKVENAIPIQPKRKEGNPEVAPNRNQNGDQTLKNDKPLTDNWTEIKSKRKSRNSVGITGKGTGKGDIQLKGAEKKLWICLSRTAENTSTEDVLEYLKSTTSDHDFVCEKLQTTRSKFPAFKIGAPWQLKEVLGNENFWPENVRVSRYNFPFPRITKKPPAT</sequence>
<name>A0AA38IXG9_9CUCU</name>
<evidence type="ECO:0000256" key="1">
    <source>
        <dbReference type="SAM" id="MobiDB-lite"/>
    </source>
</evidence>
<comment type="caution">
    <text evidence="2">The sequence shown here is derived from an EMBL/GenBank/DDBJ whole genome shotgun (WGS) entry which is preliminary data.</text>
</comment>